<evidence type="ECO:0000256" key="9">
    <source>
        <dbReference type="ARBA" id="ARBA00022840"/>
    </source>
</evidence>
<evidence type="ECO:0000256" key="6">
    <source>
        <dbReference type="ARBA" id="ARBA00022737"/>
    </source>
</evidence>
<dbReference type="GO" id="GO:0004674">
    <property type="term" value="F:protein serine/threonine kinase activity"/>
    <property type="evidence" value="ECO:0007669"/>
    <property type="project" value="UniProtKB-KW"/>
</dbReference>
<evidence type="ECO:0000256" key="5">
    <source>
        <dbReference type="ARBA" id="ARBA00022729"/>
    </source>
</evidence>
<evidence type="ECO:0000256" key="4">
    <source>
        <dbReference type="ARBA" id="ARBA00022692"/>
    </source>
</evidence>
<evidence type="ECO:0000256" key="10">
    <source>
        <dbReference type="ARBA" id="ARBA00022989"/>
    </source>
</evidence>
<evidence type="ECO:0000256" key="14">
    <source>
        <dbReference type="PROSITE-ProRule" id="PRU10141"/>
    </source>
</evidence>
<keyword evidence="17" id="KW-1185">Reference proteome</keyword>
<keyword evidence="4" id="KW-0812">Transmembrane</keyword>
<evidence type="ECO:0000256" key="2">
    <source>
        <dbReference type="ARBA" id="ARBA00022527"/>
    </source>
</evidence>
<protein>
    <recommendedName>
        <fullName evidence="15">Protein kinase domain-containing protein</fullName>
    </recommendedName>
</protein>
<dbReference type="InterPro" id="IPR011009">
    <property type="entry name" value="Kinase-like_dom_sf"/>
</dbReference>
<accession>A0AA38WMR2</accession>
<dbReference type="InterPro" id="IPR000719">
    <property type="entry name" value="Prot_kinase_dom"/>
</dbReference>
<keyword evidence="6" id="KW-0677">Repeat</keyword>
<organism evidence="16 17">
    <name type="scientific">Centaurea solstitialis</name>
    <name type="common">yellow star-thistle</name>
    <dbReference type="NCBI Taxonomy" id="347529"/>
    <lineage>
        <taxon>Eukaryota</taxon>
        <taxon>Viridiplantae</taxon>
        <taxon>Streptophyta</taxon>
        <taxon>Embryophyta</taxon>
        <taxon>Tracheophyta</taxon>
        <taxon>Spermatophyta</taxon>
        <taxon>Magnoliopsida</taxon>
        <taxon>eudicotyledons</taxon>
        <taxon>Gunneridae</taxon>
        <taxon>Pentapetalae</taxon>
        <taxon>asterids</taxon>
        <taxon>campanulids</taxon>
        <taxon>Asterales</taxon>
        <taxon>Asteraceae</taxon>
        <taxon>Carduoideae</taxon>
        <taxon>Cardueae</taxon>
        <taxon>Centaureinae</taxon>
        <taxon>Centaurea</taxon>
    </lineage>
</organism>
<dbReference type="AlphaFoldDB" id="A0AA38WMR2"/>
<dbReference type="FunFam" id="3.30.200.20:FF:000142">
    <property type="entry name" value="Cysteine-rich receptor-like protein kinase 10"/>
    <property type="match status" value="1"/>
</dbReference>
<feature type="domain" description="Protein kinase" evidence="15">
    <location>
        <begin position="23"/>
        <end position="133"/>
    </location>
</feature>
<evidence type="ECO:0000256" key="1">
    <source>
        <dbReference type="ARBA" id="ARBA00004167"/>
    </source>
</evidence>
<evidence type="ECO:0000256" key="11">
    <source>
        <dbReference type="ARBA" id="ARBA00023136"/>
    </source>
</evidence>
<evidence type="ECO:0000256" key="13">
    <source>
        <dbReference type="ARBA" id="ARBA00023180"/>
    </source>
</evidence>
<evidence type="ECO:0000313" key="16">
    <source>
        <dbReference type="EMBL" id="KAJ9566942.1"/>
    </source>
</evidence>
<evidence type="ECO:0000256" key="8">
    <source>
        <dbReference type="ARBA" id="ARBA00022777"/>
    </source>
</evidence>
<gene>
    <name evidence="16" type="ORF">OSB04_002908</name>
</gene>
<keyword evidence="7 14" id="KW-0547">Nucleotide-binding</keyword>
<comment type="subcellular location">
    <subcellularLocation>
        <location evidence="1">Membrane</location>
        <topology evidence="1">Single-pass membrane protein</topology>
    </subcellularLocation>
</comment>
<dbReference type="PANTHER" id="PTHR27002">
    <property type="entry name" value="RECEPTOR-LIKE SERINE/THREONINE-PROTEIN KINASE SD1-8"/>
    <property type="match status" value="1"/>
</dbReference>
<dbReference type="PROSITE" id="PS00107">
    <property type="entry name" value="PROTEIN_KINASE_ATP"/>
    <property type="match status" value="1"/>
</dbReference>
<comment type="caution">
    <text evidence="16">The sequence shown here is derived from an EMBL/GenBank/DDBJ whole genome shotgun (WGS) entry which is preliminary data.</text>
</comment>
<evidence type="ECO:0000256" key="3">
    <source>
        <dbReference type="ARBA" id="ARBA00022679"/>
    </source>
</evidence>
<keyword evidence="9 14" id="KW-0067">ATP-binding</keyword>
<dbReference type="GO" id="GO:0005886">
    <property type="term" value="C:plasma membrane"/>
    <property type="evidence" value="ECO:0007669"/>
    <property type="project" value="TreeGrafter"/>
</dbReference>
<sequence length="133" mass="15067">MDISIAESLQYDFHSIRVATNNFSESKKLGQGGFGSVYEGELPNGQAIAVKRLLRESGQGELEFKNEVLLVAKLQHRNLVRLIGFTLEGTERLLIYEFVANASLDKYIFGSAITEFLYVVFFLNFLIEECHLQ</sequence>
<evidence type="ECO:0000256" key="7">
    <source>
        <dbReference type="ARBA" id="ARBA00022741"/>
    </source>
</evidence>
<dbReference type="Pfam" id="PF07714">
    <property type="entry name" value="PK_Tyr_Ser-Thr"/>
    <property type="match status" value="1"/>
</dbReference>
<dbReference type="Proteomes" id="UP001172457">
    <property type="component" value="Chromosome 1"/>
</dbReference>
<dbReference type="PANTHER" id="PTHR27002:SF181">
    <property type="entry name" value="RECEPTOR-LIKE SERINE_THREONINE-PROTEIN KINASE"/>
    <property type="match status" value="1"/>
</dbReference>
<keyword evidence="5" id="KW-0732">Signal</keyword>
<dbReference type="PROSITE" id="PS50011">
    <property type="entry name" value="PROTEIN_KINASE_DOM"/>
    <property type="match status" value="1"/>
</dbReference>
<evidence type="ECO:0000259" key="15">
    <source>
        <dbReference type="PROSITE" id="PS50011"/>
    </source>
</evidence>
<reference evidence="16" key="1">
    <citation type="submission" date="2023-03" db="EMBL/GenBank/DDBJ databases">
        <title>Chromosome-scale reference genome and RAD-based genetic map of yellow starthistle (Centaurea solstitialis) reveal putative structural variation and QTLs associated with invader traits.</title>
        <authorList>
            <person name="Reatini B."/>
            <person name="Cang F.A."/>
            <person name="Jiang Q."/>
            <person name="Mckibben M.T.W."/>
            <person name="Barker M.S."/>
            <person name="Rieseberg L.H."/>
            <person name="Dlugosch K.M."/>
        </authorList>
    </citation>
    <scope>NUCLEOTIDE SEQUENCE</scope>
    <source>
        <strain evidence="16">CAN-66</strain>
        <tissue evidence="16">Leaf</tissue>
    </source>
</reference>
<keyword evidence="13" id="KW-0325">Glycoprotein</keyword>
<keyword evidence="11" id="KW-0472">Membrane</keyword>
<evidence type="ECO:0000313" key="17">
    <source>
        <dbReference type="Proteomes" id="UP001172457"/>
    </source>
</evidence>
<keyword evidence="8" id="KW-0418">Kinase</keyword>
<dbReference type="GO" id="GO:0005524">
    <property type="term" value="F:ATP binding"/>
    <property type="evidence" value="ECO:0007669"/>
    <property type="project" value="UniProtKB-UniRule"/>
</dbReference>
<proteinExistence type="predicted"/>
<dbReference type="SUPFAM" id="SSF56112">
    <property type="entry name" value="Protein kinase-like (PK-like)"/>
    <property type="match status" value="1"/>
</dbReference>
<dbReference type="InterPro" id="IPR017441">
    <property type="entry name" value="Protein_kinase_ATP_BS"/>
</dbReference>
<keyword evidence="10" id="KW-1133">Transmembrane helix</keyword>
<keyword evidence="2" id="KW-0723">Serine/threonine-protein kinase</keyword>
<dbReference type="InterPro" id="IPR001245">
    <property type="entry name" value="Ser-Thr/Tyr_kinase_cat_dom"/>
</dbReference>
<feature type="binding site" evidence="14">
    <location>
        <position position="51"/>
    </location>
    <ligand>
        <name>ATP</name>
        <dbReference type="ChEBI" id="CHEBI:30616"/>
    </ligand>
</feature>
<evidence type="ECO:0000256" key="12">
    <source>
        <dbReference type="ARBA" id="ARBA00023170"/>
    </source>
</evidence>
<dbReference type="Gene3D" id="3.30.200.20">
    <property type="entry name" value="Phosphorylase Kinase, domain 1"/>
    <property type="match status" value="1"/>
</dbReference>
<keyword evidence="12" id="KW-0675">Receptor</keyword>
<keyword evidence="3" id="KW-0808">Transferase</keyword>
<name>A0AA38WMR2_9ASTR</name>
<dbReference type="EMBL" id="JARYMX010000001">
    <property type="protein sequence ID" value="KAJ9566942.1"/>
    <property type="molecule type" value="Genomic_DNA"/>
</dbReference>